<reference evidence="5" key="1">
    <citation type="submission" date="2005-09" db="EMBL/GenBank/DDBJ databases">
        <title>Annotation of the Aspergillus terreus NIH2624 genome.</title>
        <authorList>
            <person name="Birren B.W."/>
            <person name="Lander E.S."/>
            <person name="Galagan J.E."/>
            <person name="Nusbaum C."/>
            <person name="Devon K."/>
            <person name="Henn M."/>
            <person name="Ma L.-J."/>
            <person name="Jaffe D.B."/>
            <person name="Butler J."/>
            <person name="Alvarez P."/>
            <person name="Gnerre S."/>
            <person name="Grabherr M."/>
            <person name="Kleber M."/>
            <person name="Mauceli E.W."/>
            <person name="Brockman W."/>
            <person name="Rounsley S."/>
            <person name="Young S.K."/>
            <person name="LaButti K."/>
            <person name="Pushparaj V."/>
            <person name="DeCaprio D."/>
            <person name="Crawford M."/>
            <person name="Koehrsen M."/>
            <person name="Engels R."/>
            <person name="Montgomery P."/>
            <person name="Pearson M."/>
            <person name="Howarth C."/>
            <person name="Larson L."/>
            <person name="Luoma S."/>
            <person name="White J."/>
            <person name="Alvarado L."/>
            <person name="Kodira C.D."/>
            <person name="Zeng Q."/>
            <person name="Oleary S."/>
            <person name="Yandava C."/>
            <person name="Denning D.W."/>
            <person name="Nierman W.C."/>
            <person name="Milne T."/>
            <person name="Madden K."/>
        </authorList>
    </citation>
    <scope>NUCLEOTIDE SEQUENCE [LARGE SCALE GENOMIC DNA]</scope>
    <source>
        <strain evidence="5">NIH 2624 / FGSC A1156</strain>
    </source>
</reference>
<dbReference type="InterPro" id="IPR052225">
    <property type="entry name" value="Ser/Arg_repetitive_matrix"/>
</dbReference>
<dbReference type="GO" id="GO:0005681">
    <property type="term" value="C:spliceosomal complex"/>
    <property type="evidence" value="ECO:0007669"/>
    <property type="project" value="TreeGrafter"/>
</dbReference>
<dbReference type="SMART" id="SM00311">
    <property type="entry name" value="PWI"/>
    <property type="match status" value="1"/>
</dbReference>
<dbReference type="Pfam" id="PF01480">
    <property type="entry name" value="PWI"/>
    <property type="match status" value="1"/>
</dbReference>
<dbReference type="HOGENOM" id="CLU_032410_4_1_1"/>
<keyword evidence="1" id="KW-0507">mRNA processing</keyword>
<dbReference type="OMA" id="KICMDRV"/>
<feature type="compositionally biased region" description="Basic and acidic residues" evidence="2">
    <location>
        <begin position="184"/>
        <end position="195"/>
    </location>
</feature>
<dbReference type="SUPFAM" id="SSF101233">
    <property type="entry name" value="PWI domain"/>
    <property type="match status" value="1"/>
</dbReference>
<dbReference type="PANTHER" id="PTHR23148:SF0">
    <property type="entry name" value="SERINE_ARGININE REPETITIVE MATRIX PROTEIN 1"/>
    <property type="match status" value="1"/>
</dbReference>
<feature type="region of interest" description="Disordered" evidence="2">
    <location>
        <begin position="149"/>
        <end position="350"/>
    </location>
</feature>
<protein>
    <recommendedName>
        <fullName evidence="3">PWI domain-containing protein</fullName>
    </recommendedName>
</protein>
<dbReference type="InterPro" id="IPR002483">
    <property type="entry name" value="PWI_dom"/>
</dbReference>
<dbReference type="GeneID" id="4315942"/>
<evidence type="ECO:0000313" key="4">
    <source>
        <dbReference type="EMBL" id="EAU38414.1"/>
    </source>
</evidence>
<dbReference type="GO" id="GO:0048024">
    <property type="term" value="P:regulation of mRNA splicing, via spliceosome"/>
    <property type="evidence" value="ECO:0007669"/>
    <property type="project" value="TreeGrafter"/>
</dbReference>
<feature type="domain" description="PWI" evidence="3">
    <location>
        <begin position="12"/>
        <end position="111"/>
    </location>
</feature>
<dbReference type="RefSeq" id="XP_001209022.1">
    <property type="nucleotide sequence ID" value="XM_001209022.1"/>
</dbReference>
<dbReference type="eggNOG" id="KOG2146">
    <property type="taxonomic scope" value="Eukaryota"/>
</dbReference>
<dbReference type="EMBL" id="CH476595">
    <property type="protein sequence ID" value="EAU38414.1"/>
    <property type="molecule type" value="Genomic_DNA"/>
</dbReference>
<dbReference type="Gene3D" id="1.20.1390.10">
    <property type="entry name" value="PWI domain"/>
    <property type="match status" value="1"/>
</dbReference>
<name>Q0CXC7_ASPTN</name>
<dbReference type="AlphaFoldDB" id="Q0CXC7"/>
<dbReference type="STRING" id="341663.Q0CXC7"/>
<dbReference type="VEuPathDB" id="FungiDB:ATEG_01657"/>
<dbReference type="GO" id="GO:0006397">
    <property type="term" value="P:mRNA processing"/>
    <property type="evidence" value="ECO:0007669"/>
    <property type="project" value="UniProtKB-KW"/>
</dbReference>
<feature type="compositionally biased region" description="Basic residues" evidence="2">
    <location>
        <begin position="265"/>
        <end position="274"/>
    </location>
</feature>
<gene>
    <name evidence="4" type="ORF">ATEG_01657</name>
</gene>
<evidence type="ECO:0000313" key="5">
    <source>
        <dbReference type="Proteomes" id="UP000007963"/>
    </source>
</evidence>
<proteinExistence type="predicted"/>
<dbReference type="Proteomes" id="UP000007963">
    <property type="component" value="Unassembled WGS sequence"/>
</dbReference>
<dbReference type="OrthoDB" id="163257at2759"/>
<feature type="compositionally biased region" description="Basic and acidic residues" evidence="2">
    <location>
        <begin position="293"/>
        <end position="308"/>
    </location>
</feature>
<dbReference type="InterPro" id="IPR036483">
    <property type="entry name" value="PWI_dom_sf"/>
</dbReference>
<evidence type="ECO:0000256" key="1">
    <source>
        <dbReference type="ARBA" id="ARBA00022664"/>
    </source>
</evidence>
<dbReference type="PANTHER" id="PTHR23148">
    <property type="entry name" value="SERINE/ARGININE REGULATED NUCLEAR MATRIX PROTEIN"/>
    <property type="match status" value="1"/>
</dbReference>
<feature type="compositionally biased region" description="Basic and acidic residues" evidence="2">
    <location>
        <begin position="324"/>
        <end position="339"/>
    </location>
</feature>
<dbReference type="GO" id="GO:0003723">
    <property type="term" value="F:RNA binding"/>
    <property type="evidence" value="ECO:0007669"/>
    <property type="project" value="TreeGrafter"/>
</dbReference>
<evidence type="ECO:0000259" key="3">
    <source>
        <dbReference type="PROSITE" id="PS51025"/>
    </source>
</evidence>
<feature type="region of interest" description="Disordered" evidence="2">
    <location>
        <begin position="386"/>
        <end position="409"/>
    </location>
</feature>
<sequence>MASSVDAKLLKQTKFPPEFSRKVDMTKVNIEVMKKWIAGKISEILGNEDDVVIELCFNLLEGTRFPDIKSLQIQLTGFLDKDTAKFCKELWSLCLSAQENPQGVPKELLEAKKLELIQEKIAAEKAAEEARRQKEQERARERELEDIRRRERSDRMRGGRRGGRGGGRDFDRRRSPPRRRSRDRFREPPSRREFDSYVPSGSRRGRRPSPSAHQSRDDDDRRVSRSRDGRRRRASSSVSRSRSRGRSRTASSSPRRHRDDSRSRSRDRKRRRSLQRYAPAARRRRNTSSISVRSEKRQRMADHDEDFAMRSPPPPEKPSGSTDRAMKDTDETRSSEKSSRPRISSTELRERLLREKLVAMRRTTSSDKGALVDLEISVNIRSCEHVDQETGETTSIGLQKKAQDGVRDT</sequence>
<accession>Q0CXC7</accession>
<evidence type="ECO:0000256" key="2">
    <source>
        <dbReference type="SAM" id="MobiDB-lite"/>
    </source>
</evidence>
<feature type="compositionally biased region" description="Basic and acidic residues" evidence="2">
    <location>
        <begin position="214"/>
        <end position="227"/>
    </location>
</feature>
<organism evidence="4 5">
    <name type="scientific">Aspergillus terreus (strain NIH 2624 / FGSC A1156)</name>
    <dbReference type="NCBI Taxonomy" id="341663"/>
    <lineage>
        <taxon>Eukaryota</taxon>
        <taxon>Fungi</taxon>
        <taxon>Dikarya</taxon>
        <taxon>Ascomycota</taxon>
        <taxon>Pezizomycotina</taxon>
        <taxon>Eurotiomycetes</taxon>
        <taxon>Eurotiomycetidae</taxon>
        <taxon>Eurotiales</taxon>
        <taxon>Aspergillaceae</taxon>
        <taxon>Aspergillus</taxon>
        <taxon>Aspergillus subgen. Circumdati</taxon>
    </lineage>
</organism>
<dbReference type="PROSITE" id="PS51025">
    <property type="entry name" value="PWI"/>
    <property type="match status" value="1"/>
</dbReference>